<dbReference type="Proteomes" id="UP000799777">
    <property type="component" value="Unassembled WGS sequence"/>
</dbReference>
<dbReference type="PANTHER" id="PTHR38790">
    <property type="entry name" value="2EXR DOMAIN-CONTAINING PROTEIN-RELATED"/>
    <property type="match status" value="1"/>
</dbReference>
<accession>A0A9P4HL95</accession>
<comment type="caution">
    <text evidence="3">The sequence shown here is derived from an EMBL/GenBank/DDBJ whole genome shotgun (WGS) entry which is preliminary data.</text>
</comment>
<dbReference type="InterPro" id="IPR056632">
    <property type="entry name" value="DUF7730"/>
</dbReference>
<evidence type="ECO:0000256" key="1">
    <source>
        <dbReference type="SAM" id="MobiDB-lite"/>
    </source>
</evidence>
<dbReference type="AlphaFoldDB" id="A0A9P4HL95"/>
<feature type="domain" description="DUF7730" evidence="2">
    <location>
        <begin position="45"/>
        <end position="130"/>
    </location>
</feature>
<dbReference type="EMBL" id="ML978157">
    <property type="protein sequence ID" value="KAF2035600.1"/>
    <property type="molecule type" value="Genomic_DNA"/>
</dbReference>
<protein>
    <recommendedName>
        <fullName evidence="2">DUF7730 domain-containing protein</fullName>
    </recommendedName>
</protein>
<feature type="region of interest" description="Disordered" evidence="1">
    <location>
        <begin position="1"/>
        <end position="29"/>
    </location>
</feature>
<sequence>MPATSPSTNAHSRKPHLSPEQLGPSLKRAWSESHPNKTLQFVSKQQIQSPLLRLPWELRNQIYHNAFGGDPIRLHHRGLEYVVMNSRNMFSDVDYTTEKPPWAKGLPIWLRSCKQIFDEALDTFGRGWTFTTDLAYLVKHEQRDEEPKNPLSFNRNIVRNIGHLEDMDYHDERGPVKETVEDAAESASGTELPFLTALKKMEAN</sequence>
<gene>
    <name evidence="3" type="ORF">EK21DRAFT_84637</name>
</gene>
<reference evidence="3" key="1">
    <citation type="journal article" date="2020" name="Stud. Mycol.">
        <title>101 Dothideomycetes genomes: a test case for predicting lifestyles and emergence of pathogens.</title>
        <authorList>
            <person name="Haridas S."/>
            <person name="Albert R."/>
            <person name="Binder M."/>
            <person name="Bloem J."/>
            <person name="Labutti K."/>
            <person name="Salamov A."/>
            <person name="Andreopoulos B."/>
            <person name="Baker S."/>
            <person name="Barry K."/>
            <person name="Bills G."/>
            <person name="Bluhm B."/>
            <person name="Cannon C."/>
            <person name="Castanera R."/>
            <person name="Culley D."/>
            <person name="Daum C."/>
            <person name="Ezra D."/>
            <person name="Gonzalez J."/>
            <person name="Henrissat B."/>
            <person name="Kuo A."/>
            <person name="Liang C."/>
            <person name="Lipzen A."/>
            <person name="Lutzoni F."/>
            <person name="Magnuson J."/>
            <person name="Mondo S."/>
            <person name="Nolan M."/>
            <person name="Ohm R."/>
            <person name="Pangilinan J."/>
            <person name="Park H.-J."/>
            <person name="Ramirez L."/>
            <person name="Alfaro M."/>
            <person name="Sun H."/>
            <person name="Tritt A."/>
            <person name="Yoshinaga Y."/>
            <person name="Zwiers L.-H."/>
            <person name="Turgeon B."/>
            <person name="Goodwin S."/>
            <person name="Spatafora J."/>
            <person name="Crous P."/>
            <person name="Grigoriev I."/>
        </authorList>
    </citation>
    <scope>NUCLEOTIDE SEQUENCE</scope>
    <source>
        <strain evidence="3">CBS 110217</strain>
    </source>
</reference>
<keyword evidence="4" id="KW-1185">Reference proteome</keyword>
<feature type="compositionally biased region" description="Polar residues" evidence="1">
    <location>
        <begin position="1"/>
        <end position="10"/>
    </location>
</feature>
<dbReference type="Pfam" id="PF24864">
    <property type="entry name" value="DUF7730"/>
    <property type="match status" value="1"/>
</dbReference>
<proteinExistence type="predicted"/>
<evidence type="ECO:0000259" key="2">
    <source>
        <dbReference type="Pfam" id="PF24864"/>
    </source>
</evidence>
<dbReference type="OrthoDB" id="5413827at2759"/>
<name>A0A9P4HL95_9PLEO</name>
<evidence type="ECO:0000313" key="4">
    <source>
        <dbReference type="Proteomes" id="UP000799777"/>
    </source>
</evidence>
<organism evidence="3 4">
    <name type="scientific">Setomelanomma holmii</name>
    <dbReference type="NCBI Taxonomy" id="210430"/>
    <lineage>
        <taxon>Eukaryota</taxon>
        <taxon>Fungi</taxon>
        <taxon>Dikarya</taxon>
        <taxon>Ascomycota</taxon>
        <taxon>Pezizomycotina</taxon>
        <taxon>Dothideomycetes</taxon>
        <taxon>Pleosporomycetidae</taxon>
        <taxon>Pleosporales</taxon>
        <taxon>Pleosporineae</taxon>
        <taxon>Phaeosphaeriaceae</taxon>
        <taxon>Setomelanomma</taxon>
    </lineage>
</organism>
<evidence type="ECO:0000313" key="3">
    <source>
        <dbReference type="EMBL" id="KAF2035600.1"/>
    </source>
</evidence>